<evidence type="ECO:0000313" key="1">
    <source>
        <dbReference type="EMBL" id="KAH7024427.1"/>
    </source>
</evidence>
<proteinExistence type="predicted"/>
<dbReference type="AlphaFoldDB" id="A0A9P8Y075"/>
<keyword evidence="2" id="KW-1185">Reference proteome</keyword>
<dbReference type="Proteomes" id="UP000756346">
    <property type="component" value="Unassembled WGS sequence"/>
</dbReference>
<organism evidence="1 2">
    <name type="scientific">Microdochium trichocladiopsis</name>
    <dbReference type="NCBI Taxonomy" id="1682393"/>
    <lineage>
        <taxon>Eukaryota</taxon>
        <taxon>Fungi</taxon>
        <taxon>Dikarya</taxon>
        <taxon>Ascomycota</taxon>
        <taxon>Pezizomycotina</taxon>
        <taxon>Sordariomycetes</taxon>
        <taxon>Xylariomycetidae</taxon>
        <taxon>Xylariales</taxon>
        <taxon>Microdochiaceae</taxon>
        <taxon>Microdochium</taxon>
    </lineage>
</organism>
<dbReference type="EMBL" id="JAGTJQ010000009">
    <property type="protein sequence ID" value="KAH7024427.1"/>
    <property type="molecule type" value="Genomic_DNA"/>
</dbReference>
<gene>
    <name evidence="1" type="ORF">B0I36DRAFT_331402</name>
</gene>
<dbReference type="GeneID" id="70184523"/>
<comment type="caution">
    <text evidence="1">The sequence shown here is derived from an EMBL/GenBank/DDBJ whole genome shotgun (WGS) entry which is preliminary data.</text>
</comment>
<dbReference type="RefSeq" id="XP_046007975.1">
    <property type="nucleotide sequence ID" value="XM_046154977.1"/>
</dbReference>
<protein>
    <submittedName>
        <fullName evidence="1">Uncharacterized protein</fullName>
    </submittedName>
</protein>
<name>A0A9P8Y075_9PEZI</name>
<accession>A0A9P8Y075</accession>
<reference evidence="1" key="1">
    <citation type="journal article" date="2021" name="Nat. Commun.">
        <title>Genetic determinants of endophytism in the Arabidopsis root mycobiome.</title>
        <authorList>
            <person name="Mesny F."/>
            <person name="Miyauchi S."/>
            <person name="Thiergart T."/>
            <person name="Pickel B."/>
            <person name="Atanasova L."/>
            <person name="Karlsson M."/>
            <person name="Huettel B."/>
            <person name="Barry K.W."/>
            <person name="Haridas S."/>
            <person name="Chen C."/>
            <person name="Bauer D."/>
            <person name="Andreopoulos W."/>
            <person name="Pangilinan J."/>
            <person name="LaButti K."/>
            <person name="Riley R."/>
            <person name="Lipzen A."/>
            <person name="Clum A."/>
            <person name="Drula E."/>
            <person name="Henrissat B."/>
            <person name="Kohler A."/>
            <person name="Grigoriev I.V."/>
            <person name="Martin F.M."/>
            <person name="Hacquard S."/>
        </authorList>
    </citation>
    <scope>NUCLEOTIDE SEQUENCE</scope>
    <source>
        <strain evidence="1">MPI-CAGE-CH-0230</strain>
    </source>
</reference>
<sequence>MEGYPEQPFAKHLESFMTPGASWRRMLVQQWPPITQVGVWQRDSFWTGSMKTTADLYACHLPRRQSDKTHQETSSSSDAELMTRYGVDGFLRMGLLYDLTTRHVLLENSNRMLYWTGMSAADREAFCSVEDIRLPPQPGTVTAFNTLLMGITTTTSDIEQRQVVREEFQAQRHRLATSAGLVMAITNFYGWCGTDFEDSNTLHFIETFVHPDTLRSFGQLEGRLEDRHFEKMFEWEGSFADDEDPDL</sequence>
<evidence type="ECO:0000313" key="2">
    <source>
        <dbReference type="Proteomes" id="UP000756346"/>
    </source>
</evidence>